<feature type="transmembrane region" description="Helical" evidence="6">
    <location>
        <begin position="72"/>
        <end position="90"/>
    </location>
</feature>
<accession>A0A4Q4LA67</accession>
<dbReference type="PANTHER" id="PTHR30086">
    <property type="entry name" value="ARGININE EXPORTER PROTEIN ARGO"/>
    <property type="match status" value="1"/>
</dbReference>
<dbReference type="InterPro" id="IPR001123">
    <property type="entry name" value="LeuE-type"/>
</dbReference>
<dbReference type="GO" id="GO:0005886">
    <property type="term" value="C:plasma membrane"/>
    <property type="evidence" value="ECO:0007669"/>
    <property type="project" value="UniProtKB-SubCell"/>
</dbReference>
<feature type="transmembrane region" description="Helical" evidence="6">
    <location>
        <begin position="182"/>
        <end position="199"/>
    </location>
</feature>
<feature type="transmembrane region" description="Helical" evidence="6">
    <location>
        <begin position="43"/>
        <end position="65"/>
    </location>
</feature>
<keyword evidence="2" id="KW-1003">Cell membrane</keyword>
<gene>
    <name evidence="7" type="ORF">EVS84_00050</name>
</gene>
<comment type="caution">
    <text evidence="7">The sequence shown here is derived from an EMBL/GenBank/DDBJ whole genome shotgun (WGS) entry which is preliminary data.</text>
</comment>
<evidence type="ECO:0000313" key="8">
    <source>
        <dbReference type="Proteomes" id="UP000291107"/>
    </source>
</evidence>
<evidence type="ECO:0000256" key="2">
    <source>
        <dbReference type="ARBA" id="ARBA00022475"/>
    </source>
</evidence>
<dbReference type="Pfam" id="PF01810">
    <property type="entry name" value="LysE"/>
    <property type="match status" value="1"/>
</dbReference>
<dbReference type="Proteomes" id="UP000291107">
    <property type="component" value="Unassembled WGS sequence"/>
</dbReference>
<dbReference type="GO" id="GO:0015171">
    <property type="term" value="F:amino acid transmembrane transporter activity"/>
    <property type="evidence" value="ECO:0007669"/>
    <property type="project" value="TreeGrafter"/>
</dbReference>
<dbReference type="GO" id="GO:0033228">
    <property type="term" value="P:cysteine export across plasma membrane"/>
    <property type="evidence" value="ECO:0007669"/>
    <property type="project" value="TreeGrafter"/>
</dbReference>
<evidence type="ECO:0000313" key="7">
    <source>
        <dbReference type="EMBL" id="RYM44169.1"/>
    </source>
</evidence>
<protein>
    <submittedName>
        <fullName evidence="7">LysE family translocator</fullName>
    </submittedName>
</protein>
<keyword evidence="3 6" id="KW-0812">Transmembrane</keyword>
<sequence length="204" mass="22126">MNLSLDLLLGFALFALVTSITPGPNNTMLLASGVNFGFNRTIPHMLGISCGFFLLVVAVGFGLGAVFQAYPILYTVLRYVGAAYLLYLAWKIAHSGPVGDSADSEAKPISYLGAAAFQWVNPKAWIMAIGAISTYTPMQGYFYNVVIIAAVFAIINLPSVGLWAACGTLLRNVLKDPRWLRVFNWGMAALLVISLYPLLLESFH</sequence>
<dbReference type="PANTHER" id="PTHR30086:SF20">
    <property type="entry name" value="ARGININE EXPORTER PROTEIN ARGO-RELATED"/>
    <property type="match status" value="1"/>
</dbReference>
<evidence type="ECO:0000256" key="5">
    <source>
        <dbReference type="ARBA" id="ARBA00023136"/>
    </source>
</evidence>
<proteinExistence type="predicted"/>
<dbReference type="RefSeq" id="WP_039759787.1">
    <property type="nucleotide sequence ID" value="NZ_JAVDVD010000004.1"/>
</dbReference>
<evidence type="ECO:0000256" key="4">
    <source>
        <dbReference type="ARBA" id="ARBA00022989"/>
    </source>
</evidence>
<feature type="transmembrane region" description="Helical" evidence="6">
    <location>
        <begin position="141"/>
        <end position="170"/>
    </location>
</feature>
<dbReference type="AlphaFoldDB" id="A0A4Q4LA67"/>
<evidence type="ECO:0000256" key="3">
    <source>
        <dbReference type="ARBA" id="ARBA00022692"/>
    </source>
</evidence>
<keyword evidence="4 6" id="KW-1133">Transmembrane helix</keyword>
<name>A0A4Q4LA67_9PSED</name>
<evidence type="ECO:0000256" key="6">
    <source>
        <dbReference type="SAM" id="Phobius"/>
    </source>
</evidence>
<reference evidence="7 8" key="1">
    <citation type="submission" date="2019-02" db="EMBL/GenBank/DDBJ databases">
        <title>Genome of Pseudomonas korensis isolated from heavy metal contaminated environment.</title>
        <authorList>
            <person name="Ayangbenro A.S."/>
            <person name="Babalola O."/>
        </authorList>
    </citation>
    <scope>NUCLEOTIDE SEQUENCE [LARGE SCALE GENOMIC DNA]</scope>
    <source>
        <strain evidence="7 8">AB36</strain>
    </source>
</reference>
<organism evidence="7 8">
    <name type="scientific">Pseudomonas koreensis</name>
    <dbReference type="NCBI Taxonomy" id="198620"/>
    <lineage>
        <taxon>Bacteria</taxon>
        <taxon>Pseudomonadati</taxon>
        <taxon>Pseudomonadota</taxon>
        <taxon>Gammaproteobacteria</taxon>
        <taxon>Pseudomonadales</taxon>
        <taxon>Pseudomonadaceae</taxon>
        <taxon>Pseudomonas</taxon>
    </lineage>
</organism>
<evidence type="ECO:0000256" key="1">
    <source>
        <dbReference type="ARBA" id="ARBA00004651"/>
    </source>
</evidence>
<keyword evidence="5 6" id="KW-0472">Membrane</keyword>
<comment type="subcellular location">
    <subcellularLocation>
        <location evidence="1">Cell membrane</location>
        <topology evidence="1">Multi-pass membrane protein</topology>
    </subcellularLocation>
</comment>
<dbReference type="EMBL" id="SEUB01000001">
    <property type="protein sequence ID" value="RYM44169.1"/>
    <property type="molecule type" value="Genomic_DNA"/>
</dbReference>